<keyword evidence="4" id="KW-0997">Cell inner membrane</keyword>
<dbReference type="Gene3D" id="1.20.81.30">
    <property type="entry name" value="Type II secretion system (T2SS), domain F"/>
    <property type="match status" value="2"/>
</dbReference>
<evidence type="ECO:0000313" key="10">
    <source>
        <dbReference type="EMBL" id="SVA88817.1"/>
    </source>
</evidence>
<dbReference type="InterPro" id="IPR003004">
    <property type="entry name" value="GspF/PilC"/>
</dbReference>
<organism evidence="10">
    <name type="scientific">marine metagenome</name>
    <dbReference type="NCBI Taxonomy" id="408172"/>
    <lineage>
        <taxon>unclassified sequences</taxon>
        <taxon>metagenomes</taxon>
        <taxon>ecological metagenomes</taxon>
    </lineage>
</organism>
<dbReference type="EMBL" id="UINC01021382">
    <property type="protein sequence ID" value="SVA88817.1"/>
    <property type="molecule type" value="Genomic_DNA"/>
</dbReference>
<proteinExistence type="inferred from homology"/>
<dbReference type="GO" id="GO:0015628">
    <property type="term" value="P:protein secretion by the type II secretion system"/>
    <property type="evidence" value="ECO:0007669"/>
    <property type="project" value="TreeGrafter"/>
</dbReference>
<keyword evidence="7 8" id="KW-0472">Membrane</keyword>
<dbReference type="Pfam" id="PF00482">
    <property type="entry name" value="T2SSF"/>
    <property type="match status" value="1"/>
</dbReference>
<protein>
    <recommendedName>
        <fullName evidence="9">Type II secretion system protein GspF domain-containing protein</fullName>
    </recommendedName>
</protein>
<gene>
    <name evidence="10" type="ORF">METZ01_LOCUS141671</name>
</gene>
<dbReference type="GO" id="GO:0005886">
    <property type="term" value="C:plasma membrane"/>
    <property type="evidence" value="ECO:0007669"/>
    <property type="project" value="UniProtKB-SubCell"/>
</dbReference>
<feature type="domain" description="Type II secretion system protein GspF" evidence="9">
    <location>
        <begin position="69"/>
        <end position="192"/>
    </location>
</feature>
<evidence type="ECO:0000256" key="5">
    <source>
        <dbReference type="ARBA" id="ARBA00022692"/>
    </source>
</evidence>
<evidence type="ECO:0000259" key="9">
    <source>
        <dbReference type="Pfam" id="PF00482"/>
    </source>
</evidence>
<sequence>VPDFNCKVVTAEGVVLERTMTADSVDAVYSILKERKEQLLSVKKKGMSLNLGKFFEQQKKVKPKEMSIFTNQLKVMLRSGIPIIKCLDTLERQASSERFKEVVIDMHKSVIGGQSLSQAMGNHPNVFSNLYIHMVKAGEATGQIDNVLEQLEIFTEIEITTNAKVKSALRYPMIVLSVISVAGYLAVTKIVPSFAQLFSGFGGELPFLTVLLLTVSDFLVKYGMYLIGGLAASIYGIKAYIKTPGGAYQWDALKLKIPIMKGIIVTSSMARFSLIMKTLVVSGVQIIDALEIAKNTIGNLVYEKEIGEAKQKIIGGVSISKALESEHIPDI</sequence>
<feature type="transmembrane region" description="Helical" evidence="8">
    <location>
        <begin position="169"/>
        <end position="187"/>
    </location>
</feature>
<dbReference type="InterPro" id="IPR042094">
    <property type="entry name" value="T2SS_GspF_sf"/>
</dbReference>
<evidence type="ECO:0000256" key="2">
    <source>
        <dbReference type="ARBA" id="ARBA00005745"/>
    </source>
</evidence>
<comment type="subcellular location">
    <subcellularLocation>
        <location evidence="1">Cell inner membrane</location>
        <topology evidence="1">Multi-pass membrane protein</topology>
    </subcellularLocation>
</comment>
<evidence type="ECO:0000256" key="3">
    <source>
        <dbReference type="ARBA" id="ARBA00022475"/>
    </source>
</evidence>
<reference evidence="10" key="1">
    <citation type="submission" date="2018-05" db="EMBL/GenBank/DDBJ databases">
        <authorList>
            <person name="Lanie J.A."/>
            <person name="Ng W.-L."/>
            <person name="Kazmierczak K.M."/>
            <person name="Andrzejewski T.M."/>
            <person name="Davidsen T.M."/>
            <person name="Wayne K.J."/>
            <person name="Tettelin H."/>
            <person name="Glass J.I."/>
            <person name="Rusch D."/>
            <person name="Podicherti R."/>
            <person name="Tsui H.-C.T."/>
            <person name="Winkler M.E."/>
        </authorList>
    </citation>
    <scope>NUCLEOTIDE SEQUENCE</scope>
</reference>
<evidence type="ECO:0000256" key="1">
    <source>
        <dbReference type="ARBA" id="ARBA00004429"/>
    </source>
</evidence>
<evidence type="ECO:0000256" key="6">
    <source>
        <dbReference type="ARBA" id="ARBA00022989"/>
    </source>
</evidence>
<evidence type="ECO:0000256" key="8">
    <source>
        <dbReference type="SAM" id="Phobius"/>
    </source>
</evidence>
<name>A0A381ZJ87_9ZZZZ</name>
<keyword evidence="5 8" id="KW-0812">Transmembrane</keyword>
<keyword evidence="6 8" id="KW-1133">Transmembrane helix</keyword>
<dbReference type="AlphaFoldDB" id="A0A381ZJ87"/>
<accession>A0A381ZJ87</accession>
<evidence type="ECO:0000256" key="4">
    <source>
        <dbReference type="ARBA" id="ARBA00022519"/>
    </source>
</evidence>
<comment type="similarity">
    <text evidence="2">Belongs to the GSP F family.</text>
</comment>
<keyword evidence="3" id="KW-1003">Cell membrane</keyword>
<dbReference type="FunFam" id="1.20.81.30:FF:000001">
    <property type="entry name" value="Type II secretion system protein F"/>
    <property type="match status" value="1"/>
</dbReference>
<feature type="non-terminal residue" evidence="10">
    <location>
        <position position="331"/>
    </location>
</feature>
<dbReference type="PANTHER" id="PTHR30012">
    <property type="entry name" value="GENERAL SECRETION PATHWAY PROTEIN"/>
    <property type="match status" value="1"/>
</dbReference>
<evidence type="ECO:0000256" key="7">
    <source>
        <dbReference type="ARBA" id="ARBA00023136"/>
    </source>
</evidence>
<dbReference type="PANTHER" id="PTHR30012:SF7">
    <property type="entry name" value="PROTEIN TRANSPORT PROTEIN HOFC HOMOLOG"/>
    <property type="match status" value="1"/>
</dbReference>
<dbReference type="InterPro" id="IPR018076">
    <property type="entry name" value="T2SS_GspF_dom"/>
</dbReference>
<feature type="non-terminal residue" evidence="10">
    <location>
        <position position="1"/>
    </location>
</feature>